<keyword evidence="1" id="KW-0472">Membrane</keyword>
<dbReference type="AlphaFoldDB" id="A0A645CPQ8"/>
<gene>
    <name evidence="2" type="ORF">SDC9_126111</name>
</gene>
<evidence type="ECO:0000256" key="1">
    <source>
        <dbReference type="SAM" id="Phobius"/>
    </source>
</evidence>
<keyword evidence="1" id="KW-1133">Transmembrane helix</keyword>
<sequence>MICFLNKGITDPFEFRTLPKRTAAKVVTPLFLKACTINSTILFVAPITLVGLTALSVEIRIKVAALNVIHDLITL</sequence>
<protein>
    <submittedName>
        <fullName evidence="2">Uncharacterized protein</fullName>
    </submittedName>
</protein>
<reference evidence="2" key="1">
    <citation type="submission" date="2019-08" db="EMBL/GenBank/DDBJ databases">
        <authorList>
            <person name="Kucharzyk K."/>
            <person name="Murdoch R.W."/>
            <person name="Higgins S."/>
            <person name="Loffler F."/>
        </authorList>
    </citation>
    <scope>NUCLEOTIDE SEQUENCE</scope>
</reference>
<proteinExistence type="predicted"/>
<accession>A0A645CPQ8</accession>
<organism evidence="2">
    <name type="scientific">bioreactor metagenome</name>
    <dbReference type="NCBI Taxonomy" id="1076179"/>
    <lineage>
        <taxon>unclassified sequences</taxon>
        <taxon>metagenomes</taxon>
        <taxon>ecological metagenomes</taxon>
    </lineage>
</organism>
<feature type="transmembrane region" description="Helical" evidence="1">
    <location>
        <begin position="30"/>
        <end position="52"/>
    </location>
</feature>
<dbReference type="EMBL" id="VSSQ01029099">
    <property type="protein sequence ID" value="MPM79080.1"/>
    <property type="molecule type" value="Genomic_DNA"/>
</dbReference>
<comment type="caution">
    <text evidence="2">The sequence shown here is derived from an EMBL/GenBank/DDBJ whole genome shotgun (WGS) entry which is preliminary data.</text>
</comment>
<name>A0A645CPQ8_9ZZZZ</name>
<evidence type="ECO:0000313" key="2">
    <source>
        <dbReference type="EMBL" id="MPM79080.1"/>
    </source>
</evidence>
<keyword evidence="1" id="KW-0812">Transmembrane</keyword>